<proteinExistence type="predicted"/>
<evidence type="ECO:0000313" key="2">
    <source>
        <dbReference type="EMBL" id="PTQ92683.1"/>
    </source>
</evidence>
<evidence type="ECO:0000256" key="1">
    <source>
        <dbReference type="SAM" id="Phobius"/>
    </source>
</evidence>
<keyword evidence="1" id="KW-0812">Transmembrane</keyword>
<keyword evidence="3" id="KW-1185">Reference proteome</keyword>
<reference evidence="2 3" key="1">
    <citation type="submission" date="2018-04" db="EMBL/GenBank/DDBJ databases">
        <title>Genomic Encyclopedia of Archaeal and Bacterial Type Strains, Phase II (KMG-II): from individual species to whole genera.</title>
        <authorList>
            <person name="Goeker M."/>
        </authorList>
    </citation>
    <scope>NUCLEOTIDE SEQUENCE [LARGE SCALE GENOMIC DNA]</scope>
    <source>
        <strain evidence="2 3">DSM 26809</strain>
    </source>
</reference>
<sequence>MFVVFKYLLYSVAIVGLVSGCLFIFKNHPEVQFAFLMPGLFILTYSVIRDDIYKRNNITFIRAGFRGR</sequence>
<keyword evidence="1" id="KW-0472">Membrane</keyword>
<dbReference type="AlphaFoldDB" id="A0A2T5J4U8"/>
<feature type="transmembrane region" description="Helical" evidence="1">
    <location>
        <begin position="7"/>
        <end position="25"/>
    </location>
</feature>
<keyword evidence="1" id="KW-1133">Transmembrane helix</keyword>
<evidence type="ECO:0000313" key="3">
    <source>
        <dbReference type="Proteomes" id="UP000244168"/>
    </source>
</evidence>
<dbReference type="PROSITE" id="PS51257">
    <property type="entry name" value="PROKAR_LIPOPROTEIN"/>
    <property type="match status" value="1"/>
</dbReference>
<dbReference type="OrthoDB" id="799806at2"/>
<accession>A0A2T5J4U8</accession>
<protein>
    <recommendedName>
        <fullName evidence="4">Lipoprotein</fullName>
    </recommendedName>
</protein>
<dbReference type="Proteomes" id="UP000244168">
    <property type="component" value="Unassembled WGS sequence"/>
</dbReference>
<name>A0A2T5J4U8_9SPHI</name>
<evidence type="ECO:0008006" key="4">
    <source>
        <dbReference type="Google" id="ProtNLM"/>
    </source>
</evidence>
<dbReference type="EMBL" id="QAOQ01000011">
    <property type="protein sequence ID" value="PTQ92683.1"/>
    <property type="molecule type" value="Genomic_DNA"/>
</dbReference>
<feature type="transmembrane region" description="Helical" evidence="1">
    <location>
        <begin position="31"/>
        <end position="48"/>
    </location>
</feature>
<organism evidence="2 3">
    <name type="scientific">Mucilaginibacter yixingensis</name>
    <dbReference type="NCBI Taxonomy" id="1295612"/>
    <lineage>
        <taxon>Bacteria</taxon>
        <taxon>Pseudomonadati</taxon>
        <taxon>Bacteroidota</taxon>
        <taxon>Sphingobacteriia</taxon>
        <taxon>Sphingobacteriales</taxon>
        <taxon>Sphingobacteriaceae</taxon>
        <taxon>Mucilaginibacter</taxon>
    </lineage>
</organism>
<gene>
    <name evidence="2" type="ORF">C8P68_11160</name>
</gene>
<comment type="caution">
    <text evidence="2">The sequence shown here is derived from an EMBL/GenBank/DDBJ whole genome shotgun (WGS) entry which is preliminary data.</text>
</comment>
<dbReference type="RefSeq" id="WP_107831467.1">
    <property type="nucleotide sequence ID" value="NZ_CP160205.1"/>
</dbReference>